<comment type="subcellular location">
    <subcellularLocation>
        <location evidence="1 14">Cell outer membrane</location>
        <topology evidence="1 14">Multi-pass membrane protein</topology>
    </subcellularLocation>
</comment>
<proteinExistence type="inferred from homology"/>
<evidence type="ECO:0000256" key="6">
    <source>
        <dbReference type="ARBA" id="ARBA00022692"/>
    </source>
</evidence>
<dbReference type="Gene3D" id="3.55.50.30">
    <property type="match status" value="1"/>
</dbReference>
<evidence type="ECO:0000259" key="17">
    <source>
        <dbReference type="SMART" id="SM00965"/>
    </source>
</evidence>
<organism evidence="18 19">
    <name type="scientific">Marinobacter xestospongiae</name>
    <dbReference type="NCBI Taxonomy" id="994319"/>
    <lineage>
        <taxon>Bacteria</taxon>
        <taxon>Pseudomonadati</taxon>
        <taxon>Pseudomonadota</taxon>
        <taxon>Gammaproteobacteria</taxon>
        <taxon>Pseudomonadales</taxon>
        <taxon>Marinobacteraceae</taxon>
        <taxon>Marinobacter</taxon>
    </lineage>
</organism>
<keyword evidence="5" id="KW-0410">Iron transport</keyword>
<dbReference type="InterPro" id="IPR037066">
    <property type="entry name" value="Plug_dom_sf"/>
</dbReference>
<keyword evidence="19" id="KW-1185">Reference proteome</keyword>
<dbReference type="Pfam" id="PF00593">
    <property type="entry name" value="TonB_dep_Rec_b-barrel"/>
    <property type="match status" value="1"/>
</dbReference>
<evidence type="ECO:0000256" key="9">
    <source>
        <dbReference type="ARBA" id="ARBA00023065"/>
    </source>
</evidence>
<evidence type="ECO:0000256" key="10">
    <source>
        <dbReference type="ARBA" id="ARBA00023077"/>
    </source>
</evidence>
<dbReference type="Pfam" id="PF07660">
    <property type="entry name" value="STN"/>
    <property type="match status" value="1"/>
</dbReference>
<evidence type="ECO:0000256" key="16">
    <source>
        <dbReference type="SAM" id="SignalP"/>
    </source>
</evidence>
<dbReference type="InterPro" id="IPR012910">
    <property type="entry name" value="Plug_dom"/>
</dbReference>
<keyword evidence="10 15" id="KW-0798">TonB box</keyword>
<evidence type="ECO:0000256" key="2">
    <source>
        <dbReference type="ARBA" id="ARBA00009810"/>
    </source>
</evidence>
<gene>
    <name evidence="18" type="ORF">RYS15_03020</name>
</gene>
<dbReference type="InterPro" id="IPR036942">
    <property type="entry name" value="Beta-barrel_TonB_sf"/>
</dbReference>
<evidence type="ECO:0000256" key="4">
    <source>
        <dbReference type="ARBA" id="ARBA00022452"/>
    </source>
</evidence>
<feature type="domain" description="Secretin/TonB short N-terminal" evidence="17">
    <location>
        <begin position="73"/>
        <end position="123"/>
    </location>
</feature>
<comment type="caution">
    <text evidence="18">The sequence shown here is derived from an EMBL/GenBank/DDBJ whole genome shotgun (WGS) entry which is preliminary data.</text>
</comment>
<keyword evidence="11 14" id="KW-0472">Membrane</keyword>
<dbReference type="InterPro" id="IPR011662">
    <property type="entry name" value="Secretin/TonB_short_N"/>
</dbReference>
<evidence type="ECO:0000256" key="12">
    <source>
        <dbReference type="ARBA" id="ARBA00023170"/>
    </source>
</evidence>
<dbReference type="InterPro" id="IPR010105">
    <property type="entry name" value="TonB_sidphr_rcpt"/>
</dbReference>
<keyword evidence="3 14" id="KW-0813">Transport</keyword>
<dbReference type="PANTHER" id="PTHR32552">
    <property type="entry name" value="FERRICHROME IRON RECEPTOR-RELATED"/>
    <property type="match status" value="1"/>
</dbReference>
<evidence type="ECO:0000256" key="15">
    <source>
        <dbReference type="RuleBase" id="RU003357"/>
    </source>
</evidence>
<evidence type="ECO:0000313" key="19">
    <source>
        <dbReference type="Proteomes" id="UP001269819"/>
    </source>
</evidence>
<dbReference type="PROSITE" id="PS52016">
    <property type="entry name" value="TONB_DEPENDENT_REC_3"/>
    <property type="match status" value="1"/>
</dbReference>
<comment type="similarity">
    <text evidence="2 14 15">Belongs to the TonB-dependent receptor family.</text>
</comment>
<keyword evidence="12 18" id="KW-0675">Receptor</keyword>
<name>A0ABU3VTN3_9GAMM</name>
<evidence type="ECO:0000256" key="11">
    <source>
        <dbReference type="ARBA" id="ARBA00023136"/>
    </source>
</evidence>
<keyword evidence="13 14" id="KW-0998">Cell outer membrane</keyword>
<keyword evidence="8" id="KW-0408">Iron</keyword>
<keyword evidence="7 16" id="KW-0732">Signal</keyword>
<dbReference type="CDD" id="cd01347">
    <property type="entry name" value="ligand_gated_channel"/>
    <property type="match status" value="1"/>
</dbReference>
<evidence type="ECO:0000256" key="8">
    <source>
        <dbReference type="ARBA" id="ARBA00023004"/>
    </source>
</evidence>
<dbReference type="EMBL" id="JAWIIJ010000002">
    <property type="protein sequence ID" value="MDV2077633.1"/>
    <property type="molecule type" value="Genomic_DNA"/>
</dbReference>
<dbReference type="Proteomes" id="UP001269819">
    <property type="component" value="Unassembled WGS sequence"/>
</dbReference>
<evidence type="ECO:0000256" key="3">
    <source>
        <dbReference type="ARBA" id="ARBA00022448"/>
    </source>
</evidence>
<keyword evidence="6 14" id="KW-0812">Transmembrane</keyword>
<evidence type="ECO:0000256" key="5">
    <source>
        <dbReference type="ARBA" id="ARBA00022496"/>
    </source>
</evidence>
<dbReference type="RefSeq" id="WP_316972539.1">
    <property type="nucleotide sequence ID" value="NZ_JAWIIJ010000002.1"/>
</dbReference>
<keyword evidence="9" id="KW-0406">Ion transport</keyword>
<dbReference type="Gene3D" id="2.40.170.20">
    <property type="entry name" value="TonB-dependent receptor, beta-barrel domain"/>
    <property type="match status" value="1"/>
</dbReference>
<dbReference type="NCBIfam" id="TIGR01783">
    <property type="entry name" value="TonB-siderophor"/>
    <property type="match status" value="1"/>
</dbReference>
<evidence type="ECO:0000256" key="1">
    <source>
        <dbReference type="ARBA" id="ARBA00004571"/>
    </source>
</evidence>
<dbReference type="SUPFAM" id="SSF56935">
    <property type="entry name" value="Porins"/>
    <property type="match status" value="1"/>
</dbReference>
<dbReference type="Pfam" id="PF07715">
    <property type="entry name" value="Plug"/>
    <property type="match status" value="1"/>
</dbReference>
<evidence type="ECO:0000256" key="14">
    <source>
        <dbReference type="PROSITE-ProRule" id="PRU01360"/>
    </source>
</evidence>
<accession>A0ABU3VTN3</accession>
<evidence type="ECO:0000256" key="13">
    <source>
        <dbReference type="ARBA" id="ARBA00023237"/>
    </source>
</evidence>
<evidence type="ECO:0000313" key="18">
    <source>
        <dbReference type="EMBL" id="MDV2077633.1"/>
    </source>
</evidence>
<feature type="signal peptide" evidence="16">
    <location>
        <begin position="1"/>
        <end position="43"/>
    </location>
</feature>
<evidence type="ECO:0000256" key="7">
    <source>
        <dbReference type="ARBA" id="ARBA00022729"/>
    </source>
</evidence>
<dbReference type="InterPro" id="IPR039426">
    <property type="entry name" value="TonB-dep_rcpt-like"/>
</dbReference>
<dbReference type="Gene3D" id="2.170.130.10">
    <property type="entry name" value="TonB-dependent receptor, plug domain"/>
    <property type="match status" value="1"/>
</dbReference>
<keyword evidence="4 14" id="KW-1134">Transmembrane beta strand</keyword>
<protein>
    <submittedName>
        <fullName evidence="18">TonB-dependent siderophore receptor</fullName>
    </submittedName>
</protein>
<dbReference type="PANTHER" id="PTHR32552:SF68">
    <property type="entry name" value="FERRICHROME OUTER MEMBRANE TRANSPORTER_PHAGE RECEPTOR"/>
    <property type="match status" value="1"/>
</dbReference>
<dbReference type="InterPro" id="IPR000531">
    <property type="entry name" value="Beta-barrel_TonB"/>
</dbReference>
<reference evidence="18 19" key="1">
    <citation type="submission" date="2023-10" db="EMBL/GenBank/DDBJ databases">
        <title>Characteristics and mechanism of a salt-tolerant marine origin heterotrophic nitrifying- aerobic denitrifying bacteria Marinobacter xestospongiae HN1.</title>
        <authorList>
            <person name="Qi R."/>
        </authorList>
    </citation>
    <scope>NUCLEOTIDE SEQUENCE [LARGE SCALE GENOMIC DNA]</scope>
    <source>
        <strain evidence="18 19">HN1</strain>
    </source>
</reference>
<dbReference type="SMART" id="SM00965">
    <property type="entry name" value="STN"/>
    <property type="match status" value="1"/>
</dbReference>
<sequence>MPTRSLPPTALSSHARHLTPCRRLGTALCLTATLALTPMVTLAASTDTASSAITLTAGQLDDVLSRFAQQAGITLTFNPTLVSDLQSSGLQGRYTVADALQRLLAGTGLIARRTDTGYVILPAGDDTGYQLNPITIEADTLSGVGPVDGYTANASRSASKTDTPLLETAHSVSVISADLIADRKATNVQDAVAYTAGVRVGESGLDPRFDQIQIRGFAATTTADFLDGLRQPNTGWLSYYGTEPYNLERIDVLKGPASVLYGQINPGGMVNRISKRPTGEDRHELELQGGSHNHWQGQFDNNGTLDQGGDLQYRLVGVVRDAETEIEQVDNDTVFLAPSLRWQLGRRTHLTLLSQYQERLTSGSPRPYQDGTRLTRFWAGDEDFDKLDQRQYALGYEFEHGFNSQWSFQQNLRAGQVDTTNQYLSVAGSSDNGRTLERTSYGIYEEMASVAVDTRLVGKLATGPIDHTLLLGLDYSYIDFEVEYASGQAPAIDRLSPDYRQPVPHPDSVISDLSGRSHNSGLYLQDQLAWDRWRLSLGLRQDWVNSDQRNHLAGTASSRHDDRTSGQLGLLYRLDSRLAPYASFAQSFVPQSGSDTSGRDYEPTEGEQYELGLKFQPGDGNSLYTASVYQLTQSNVLTADPANPANRIQTGEQRARGVELEAVSELASGLRLTASYSFNDLEVTRSNDGNEGKAPVNKPEQLASLWLNYDVAKGVLSGLALSGGARWTGSAYNDAANTSKNASYTLMDLGLHYTLPGALKGIRLGLNAKNLLDRQYITCSSGYCYRGEGRSVIGSVSYRW</sequence>
<feature type="chain" id="PRO_5045450858" evidence="16">
    <location>
        <begin position="44"/>
        <end position="800"/>
    </location>
</feature>